<organism evidence="2 3">
    <name type="scientific">Candidatus Odyssella acanthamoebae</name>
    <dbReference type="NCBI Taxonomy" id="91604"/>
    <lineage>
        <taxon>Bacteria</taxon>
        <taxon>Pseudomonadati</taxon>
        <taxon>Pseudomonadota</taxon>
        <taxon>Alphaproteobacteria</taxon>
        <taxon>Holosporales</taxon>
        <taxon>Candidatus Paracaedibacteraceae</taxon>
        <taxon>Candidatus Odyssella</taxon>
    </lineage>
</organism>
<dbReference type="SMART" id="SM00869">
    <property type="entry name" value="Autotransporter"/>
    <property type="match status" value="1"/>
</dbReference>
<gene>
    <name evidence="2" type="ORF">ID47_05660</name>
</gene>
<protein>
    <recommendedName>
        <fullName evidence="1">Autotransporter domain-containing protein</fullName>
    </recommendedName>
</protein>
<name>A0A077AW97_9PROT</name>
<dbReference type="HOGENOM" id="CLU_514545_0_0_5"/>
<dbReference type="AlphaFoldDB" id="A0A077AW97"/>
<dbReference type="Pfam" id="PF03797">
    <property type="entry name" value="Autotransporter"/>
    <property type="match status" value="1"/>
</dbReference>
<dbReference type="eggNOG" id="COG4625">
    <property type="taxonomic scope" value="Bacteria"/>
</dbReference>
<feature type="domain" description="Autotransporter" evidence="1">
    <location>
        <begin position="268"/>
        <end position="552"/>
    </location>
</feature>
<evidence type="ECO:0000313" key="2">
    <source>
        <dbReference type="EMBL" id="AIK96329.1"/>
    </source>
</evidence>
<evidence type="ECO:0000259" key="1">
    <source>
        <dbReference type="PROSITE" id="PS51208"/>
    </source>
</evidence>
<keyword evidence="3" id="KW-1185">Reference proteome</keyword>
<dbReference type="EMBL" id="CP008941">
    <property type="protein sequence ID" value="AIK96329.1"/>
    <property type="molecule type" value="Genomic_DNA"/>
</dbReference>
<dbReference type="Proteomes" id="UP000028926">
    <property type="component" value="Chromosome"/>
</dbReference>
<reference evidence="2 3" key="1">
    <citation type="submission" date="2014-07" db="EMBL/GenBank/DDBJ databases">
        <title>Comparative genomic insights into amoeba endosymbionts belonging to the families of Holosporaceae and Candidatus Midichloriaceae within Rickettsiales.</title>
        <authorList>
            <person name="Wang Z."/>
            <person name="Wu M."/>
        </authorList>
    </citation>
    <scope>NUCLEOTIDE SEQUENCE [LARGE SCALE GENOMIC DNA]</scope>
    <source>
        <strain evidence="2">PRA3</strain>
    </source>
</reference>
<dbReference type="InterPro" id="IPR005546">
    <property type="entry name" value="Autotransporte_beta"/>
</dbReference>
<dbReference type="Gene3D" id="2.40.128.130">
    <property type="entry name" value="Autotransporter beta-domain"/>
    <property type="match status" value="1"/>
</dbReference>
<proteinExistence type="predicted"/>
<accession>A0A077AW97</accession>
<dbReference type="OrthoDB" id="9804931at2"/>
<dbReference type="SUPFAM" id="SSF103515">
    <property type="entry name" value="Autotransporter"/>
    <property type="match status" value="1"/>
</dbReference>
<dbReference type="KEGG" id="paca:ID47_05660"/>
<evidence type="ECO:0000313" key="3">
    <source>
        <dbReference type="Proteomes" id="UP000028926"/>
    </source>
</evidence>
<dbReference type="PROSITE" id="PS51208">
    <property type="entry name" value="AUTOTRANSPORTER"/>
    <property type="match status" value="1"/>
</dbReference>
<dbReference type="InterPro" id="IPR036709">
    <property type="entry name" value="Autotransporte_beta_dom_sf"/>
</dbReference>
<sequence length="552" mass="58877">MGTTTIAAGELAVADSLESSDVTVNAGATLSGAGTVKSITFNSGAAYGAKIASGGSSEYLTVAGATDINISNANLIIDAATGSYAVGTVYTLLQGSIPNGTTFASVTTTGTSIKYKMAYTYGVGGNVRLTISPNPLSTFWNAGNPGAVAQYLVKYAPESLTNMLNNLDQTHLKKAIHELSPATNAQTSAMVSTAEINHLNNAFAWASMDRLVDAAGQAAATLTNLRANLVSFKQNFNQRFASKLYDRTTAYAIVPGADPKHLPAFTRVTLDKVTFWIQGSGERFSQDNTVDPAGISVGGLDGNSYSTSVGVDRAVTPHFKVGVTTSYVHNIYKMKVNGDKGSINSSRFGIYGLWTTKPIYIHGTLSYGHHRFKSNRSMTVISAVAHQKHDGHHISGVLEIGRDIAWTNATTLTPYISGSTLYLHENKYTEKGAGLQNLTIQAYHSTVAQGKAGLQLAKLWNWNENTSIYSFAKVGAIYQPTFNKKRKITASLAGQGGQFTVVAKNKHRLLVNPSVGATALLNEKISATLIYEGELGPTQRNHQAMVQLNWSI</sequence>